<feature type="compositionally biased region" description="Polar residues" evidence="1">
    <location>
        <begin position="445"/>
        <end position="454"/>
    </location>
</feature>
<feature type="compositionally biased region" description="Low complexity" evidence="1">
    <location>
        <begin position="248"/>
        <end position="263"/>
    </location>
</feature>
<feature type="domain" description="Zn(2)-C6 fungal-type" evidence="2">
    <location>
        <begin position="109"/>
        <end position="139"/>
    </location>
</feature>
<dbReference type="InterPro" id="IPR052400">
    <property type="entry name" value="Zn2-C6_fungal_TF"/>
</dbReference>
<feature type="compositionally biased region" description="Basic and acidic residues" evidence="1">
    <location>
        <begin position="13"/>
        <end position="25"/>
    </location>
</feature>
<feature type="compositionally biased region" description="Low complexity" evidence="1">
    <location>
        <begin position="196"/>
        <end position="206"/>
    </location>
</feature>
<feature type="region of interest" description="Disordered" evidence="1">
    <location>
        <begin position="396"/>
        <end position="429"/>
    </location>
</feature>
<dbReference type="Proteomes" id="UP000694255">
    <property type="component" value="Unassembled WGS sequence"/>
</dbReference>
<feature type="region of interest" description="Disordered" evidence="1">
    <location>
        <begin position="491"/>
        <end position="527"/>
    </location>
</feature>
<protein>
    <recommendedName>
        <fullName evidence="2">Zn(2)-C6 fungal-type domain-containing protein</fullName>
    </recommendedName>
</protein>
<dbReference type="PROSITE" id="PS50048">
    <property type="entry name" value="ZN2_CY6_FUNGAL_2"/>
    <property type="match status" value="1"/>
</dbReference>
<evidence type="ECO:0000313" key="4">
    <source>
        <dbReference type="Proteomes" id="UP000694255"/>
    </source>
</evidence>
<feature type="region of interest" description="Disordered" evidence="1">
    <location>
        <begin position="232"/>
        <end position="265"/>
    </location>
</feature>
<dbReference type="GO" id="GO:0008270">
    <property type="term" value="F:zinc ion binding"/>
    <property type="evidence" value="ECO:0007669"/>
    <property type="project" value="InterPro"/>
</dbReference>
<dbReference type="GeneID" id="73468009"/>
<dbReference type="RefSeq" id="XP_049265384.1">
    <property type="nucleotide sequence ID" value="XM_049404838.1"/>
</dbReference>
<evidence type="ECO:0000313" key="3">
    <source>
        <dbReference type="EMBL" id="KAG7665152.1"/>
    </source>
</evidence>
<sequence length="527" mass="56815">MMDIYHKALKNPDPPKKSDKPKDPDPIPLTGQQQYSISNIYPSQQPPQQLAQTTAYTTAARPPLPPISQSIPTSILIDKSSSSPPELKDNNISKKKKNSRRKHRNSHLGCGTCKRRRIKCDETLPACLNCLKGKLHCAYLNLDGSARNALRMAQYNQNLRQEKFDVYKQDDETNNVTISNTNTMNPGNPPAPTIAQQQQQQSQSQSPNVFPLNPIISNQGNTQFIAAQASTAGTTLQSVPPPGMPLNTATAPQAPPTGGATAPSGIVQSPYGPLVPLLTNSGSVVYAPTSGFAPSGHTMPIQIVATLPTQSQLMSGPPQLATTSMQPMMPGATQEQYQQQLQQQQQQQQQQSEQQQHEHRQQYQQQLQPSPPQQLQSQQQHPSLVPITSTAASTAAMASQSIPVKSEEQSSSLLPPIPSNSSSISSNTELKLPPLKSAQSSYTDLKNFTNNNETSPDRSPLLPSLSAQFRPEAEVRDMEPSVVKLPSISNLSKDVSTSPRTSGVAGVAGNGGAATSQEKVPISKLIS</sequence>
<dbReference type="PANTHER" id="PTHR47657:SF7">
    <property type="entry name" value="STEROL REGULATORY ELEMENT-BINDING PROTEIN ECM22"/>
    <property type="match status" value="1"/>
</dbReference>
<name>A0A8J5QUD3_9ASCO</name>
<feature type="compositionally biased region" description="Polar residues" evidence="1">
    <location>
        <begin position="312"/>
        <end position="326"/>
    </location>
</feature>
<feature type="compositionally biased region" description="Low complexity" evidence="1">
    <location>
        <begin position="410"/>
        <end position="427"/>
    </location>
</feature>
<dbReference type="PROSITE" id="PS00463">
    <property type="entry name" value="ZN2_CY6_FUNGAL_1"/>
    <property type="match status" value="1"/>
</dbReference>
<comment type="caution">
    <text evidence="3">The sequence shown here is derived from an EMBL/GenBank/DDBJ whole genome shotgun (WGS) entry which is preliminary data.</text>
</comment>
<gene>
    <name evidence="3" type="ORF">J8A68_001208</name>
</gene>
<dbReference type="SMART" id="SM00066">
    <property type="entry name" value="GAL4"/>
    <property type="match status" value="1"/>
</dbReference>
<accession>A0A8J5QUD3</accession>
<evidence type="ECO:0000259" key="2">
    <source>
        <dbReference type="PROSITE" id="PS50048"/>
    </source>
</evidence>
<organism evidence="3 4">
    <name type="scientific">[Candida] subhashii</name>
    <dbReference type="NCBI Taxonomy" id="561895"/>
    <lineage>
        <taxon>Eukaryota</taxon>
        <taxon>Fungi</taxon>
        <taxon>Dikarya</taxon>
        <taxon>Ascomycota</taxon>
        <taxon>Saccharomycotina</taxon>
        <taxon>Pichiomycetes</taxon>
        <taxon>Debaryomycetaceae</taxon>
        <taxon>Spathaspora</taxon>
    </lineage>
</organism>
<reference evidence="3 4" key="1">
    <citation type="journal article" date="2021" name="DNA Res.">
        <title>Genome analysis of Candida subhashii reveals its hybrid nature and dual mitochondrial genome conformations.</title>
        <authorList>
            <person name="Mixao V."/>
            <person name="Hegedusova E."/>
            <person name="Saus E."/>
            <person name="Pryszcz L.P."/>
            <person name="Cillingova A."/>
            <person name="Nosek J."/>
            <person name="Gabaldon T."/>
        </authorList>
    </citation>
    <scope>NUCLEOTIDE SEQUENCE [LARGE SCALE GENOMIC DNA]</scope>
    <source>
        <strain evidence="3 4">CBS 10753</strain>
    </source>
</reference>
<feature type="compositionally biased region" description="Polar residues" evidence="1">
    <location>
        <begin position="30"/>
        <end position="40"/>
    </location>
</feature>
<feature type="region of interest" description="Disordered" evidence="1">
    <location>
        <begin position="1"/>
        <end position="108"/>
    </location>
</feature>
<feature type="region of interest" description="Disordered" evidence="1">
    <location>
        <begin position="179"/>
        <end position="213"/>
    </location>
</feature>
<feature type="compositionally biased region" description="Polar residues" evidence="1">
    <location>
        <begin position="491"/>
        <end position="501"/>
    </location>
</feature>
<dbReference type="EMBL" id="JAGSYN010000051">
    <property type="protein sequence ID" value="KAG7665152.1"/>
    <property type="molecule type" value="Genomic_DNA"/>
</dbReference>
<dbReference type="Pfam" id="PF00172">
    <property type="entry name" value="Zn_clus"/>
    <property type="match status" value="1"/>
</dbReference>
<proteinExistence type="predicted"/>
<keyword evidence="4" id="KW-1185">Reference proteome</keyword>
<dbReference type="InterPro" id="IPR001138">
    <property type="entry name" value="Zn2Cys6_DnaBD"/>
</dbReference>
<feature type="compositionally biased region" description="Low complexity" evidence="1">
    <location>
        <begin position="362"/>
        <end position="381"/>
    </location>
</feature>
<dbReference type="OrthoDB" id="1924260at2759"/>
<dbReference type="CDD" id="cd00067">
    <property type="entry name" value="GAL4"/>
    <property type="match status" value="1"/>
</dbReference>
<feature type="compositionally biased region" description="Polar residues" evidence="1">
    <location>
        <begin position="67"/>
        <end position="84"/>
    </location>
</feature>
<feature type="compositionally biased region" description="Basic residues" evidence="1">
    <location>
        <begin position="93"/>
        <end position="106"/>
    </location>
</feature>
<dbReference type="PANTHER" id="PTHR47657">
    <property type="entry name" value="STEROL REGULATORY ELEMENT-BINDING PROTEIN ECM22"/>
    <property type="match status" value="1"/>
</dbReference>
<feature type="region of interest" description="Disordered" evidence="1">
    <location>
        <begin position="312"/>
        <end position="384"/>
    </location>
</feature>
<evidence type="ECO:0000256" key="1">
    <source>
        <dbReference type="SAM" id="MobiDB-lite"/>
    </source>
</evidence>
<feature type="compositionally biased region" description="Low complexity" evidence="1">
    <location>
        <begin position="334"/>
        <end position="354"/>
    </location>
</feature>
<feature type="region of interest" description="Disordered" evidence="1">
    <location>
        <begin position="445"/>
        <end position="465"/>
    </location>
</feature>
<dbReference type="AlphaFoldDB" id="A0A8J5QUD3"/>
<feature type="compositionally biased region" description="Low complexity" evidence="1">
    <location>
        <begin position="41"/>
        <end position="61"/>
    </location>
</feature>
<dbReference type="GO" id="GO:0000981">
    <property type="term" value="F:DNA-binding transcription factor activity, RNA polymerase II-specific"/>
    <property type="evidence" value="ECO:0007669"/>
    <property type="project" value="InterPro"/>
</dbReference>